<name>A0ABT8XEF5_9HYPH</name>
<evidence type="ECO:0000259" key="2">
    <source>
        <dbReference type="SMART" id="SM00287"/>
    </source>
</evidence>
<keyword evidence="1" id="KW-0732">Signal</keyword>
<evidence type="ECO:0000313" key="4">
    <source>
        <dbReference type="Proteomes" id="UP001177080"/>
    </source>
</evidence>
<dbReference type="Proteomes" id="UP001177080">
    <property type="component" value="Unassembled WGS sequence"/>
</dbReference>
<protein>
    <submittedName>
        <fullName evidence="3">SH3 domain-containing protein</fullName>
    </submittedName>
</protein>
<proteinExistence type="predicted"/>
<sequence length="114" mass="12574">MFLKRLLSIAVVFCAMALAGVAEAQAASAIVTNTVQLRSGPGTNYRVIGRVHARERVRVTRCARSLRWCHVEPRRGRSGWISSRFLDRVSGGHHRPGRGSICFHGAHGHMCLGR</sequence>
<dbReference type="Gene3D" id="2.30.30.40">
    <property type="entry name" value="SH3 Domains"/>
    <property type="match status" value="1"/>
</dbReference>
<organism evidence="3 4">
    <name type="scientific">Shinella curvata</name>
    <dbReference type="NCBI Taxonomy" id="1817964"/>
    <lineage>
        <taxon>Bacteria</taxon>
        <taxon>Pseudomonadati</taxon>
        <taxon>Pseudomonadota</taxon>
        <taxon>Alphaproteobacteria</taxon>
        <taxon>Hyphomicrobiales</taxon>
        <taxon>Rhizobiaceae</taxon>
        <taxon>Shinella</taxon>
    </lineage>
</organism>
<dbReference type="RefSeq" id="WP_244761522.1">
    <property type="nucleotide sequence ID" value="NZ_JALJCJ010000003.1"/>
</dbReference>
<feature type="chain" id="PRO_5045802672" evidence="1">
    <location>
        <begin position="25"/>
        <end position="114"/>
    </location>
</feature>
<feature type="domain" description="SH3b" evidence="2">
    <location>
        <begin position="26"/>
        <end position="89"/>
    </location>
</feature>
<accession>A0ABT8XEF5</accession>
<dbReference type="Pfam" id="PF08239">
    <property type="entry name" value="SH3_3"/>
    <property type="match status" value="1"/>
</dbReference>
<evidence type="ECO:0000256" key="1">
    <source>
        <dbReference type="SAM" id="SignalP"/>
    </source>
</evidence>
<evidence type="ECO:0000313" key="3">
    <source>
        <dbReference type="EMBL" id="MDO6121611.1"/>
    </source>
</evidence>
<dbReference type="InterPro" id="IPR003646">
    <property type="entry name" value="SH3-like_bac-type"/>
</dbReference>
<reference evidence="3" key="1">
    <citation type="submission" date="2022-04" db="EMBL/GenBank/DDBJ databases">
        <title>Shinella lacus sp. nov., a novel member of the genus Shinella from water.</title>
        <authorList>
            <person name="Deng Y."/>
        </authorList>
    </citation>
    <scope>NUCLEOTIDE SEQUENCE</scope>
    <source>
        <strain evidence="3">JCM 31239</strain>
    </source>
</reference>
<comment type="caution">
    <text evidence="3">The sequence shown here is derived from an EMBL/GenBank/DDBJ whole genome shotgun (WGS) entry which is preliminary data.</text>
</comment>
<feature type="signal peptide" evidence="1">
    <location>
        <begin position="1"/>
        <end position="24"/>
    </location>
</feature>
<dbReference type="SMART" id="SM00287">
    <property type="entry name" value="SH3b"/>
    <property type="match status" value="1"/>
</dbReference>
<keyword evidence="4" id="KW-1185">Reference proteome</keyword>
<dbReference type="EMBL" id="WHSC02000004">
    <property type="protein sequence ID" value="MDO6121611.1"/>
    <property type="molecule type" value="Genomic_DNA"/>
</dbReference>
<gene>
    <name evidence="3" type="ORF">GB928_010505</name>
</gene>